<feature type="region of interest" description="Disordered" evidence="1">
    <location>
        <begin position="235"/>
        <end position="270"/>
    </location>
</feature>
<protein>
    <recommendedName>
        <fullName evidence="2">Ubiquitin-like domain-containing protein</fullName>
    </recommendedName>
</protein>
<feature type="domain" description="Ubiquitin-like" evidence="2">
    <location>
        <begin position="270"/>
        <end position="339"/>
    </location>
</feature>
<feature type="compositionally biased region" description="Gly residues" evidence="1">
    <location>
        <begin position="261"/>
        <end position="270"/>
    </location>
</feature>
<dbReference type="OrthoDB" id="267397at2759"/>
<evidence type="ECO:0000313" key="3">
    <source>
        <dbReference type="EMBL" id="CBN76745.1"/>
    </source>
</evidence>
<gene>
    <name evidence="3" type="ORF">Esi_0000_0558</name>
</gene>
<feature type="compositionally biased region" description="Polar residues" evidence="1">
    <location>
        <begin position="170"/>
        <end position="184"/>
    </location>
</feature>
<sequence length="348" mass="36611">MLAQRVAMYFAPITWRSAAGIDATKETSTSRRLLKNSQLAMDKAATEKGKRMSTQVHRMLLKAKAVGDKKLRMEDRFFLEVHYCGNDTDVHHLFFSRLWTVGRALDHILKTRRRHMRLKAGEEARPLELARVGASSGLPTGGILNNLPPEQLQSFDAVMVRPRTLPPAGSSASDTSAQGGSSDSAVAAPGLNVEGAPDDLKGSGIGGDEEPNKQQQRQTGHVLSTCAVGAKASGCEEAGEGSGVTSAAAGTPATNASGGASEEGGGGGGMTITVGHGKSVYELGGVMPDRMSVLDLKRRLEPITGVPFLRQKLLFKGILRDGDKIGATKIVEGAKVMLLGTVAAAAKK</sequence>
<dbReference type="Gene3D" id="3.10.20.90">
    <property type="entry name" value="Phosphatidylinositol 3-kinase Catalytic Subunit, Chain A, domain 1"/>
    <property type="match status" value="1"/>
</dbReference>
<evidence type="ECO:0000313" key="4">
    <source>
        <dbReference type="Proteomes" id="UP000002630"/>
    </source>
</evidence>
<evidence type="ECO:0000259" key="2">
    <source>
        <dbReference type="PROSITE" id="PS50053"/>
    </source>
</evidence>
<proteinExistence type="predicted"/>
<dbReference type="InterPro" id="IPR000626">
    <property type="entry name" value="Ubiquitin-like_dom"/>
</dbReference>
<accession>D8LBN6</accession>
<dbReference type="SMART" id="SM00213">
    <property type="entry name" value="UBQ"/>
    <property type="match status" value="1"/>
</dbReference>
<reference evidence="3 4" key="1">
    <citation type="journal article" date="2010" name="Nature">
        <title>The Ectocarpus genome and the independent evolution of multicellularity in brown algae.</title>
        <authorList>
            <person name="Cock J.M."/>
            <person name="Sterck L."/>
            <person name="Rouze P."/>
            <person name="Scornet D."/>
            <person name="Allen A.E."/>
            <person name="Amoutzias G."/>
            <person name="Anthouard V."/>
            <person name="Artiguenave F."/>
            <person name="Aury J.M."/>
            <person name="Badger J.H."/>
            <person name="Beszteri B."/>
            <person name="Billiau K."/>
            <person name="Bonnet E."/>
            <person name="Bothwell J.H."/>
            <person name="Bowler C."/>
            <person name="Boyen C."/>
            <person name="Brownlee C."/>
            <person name="Carrano C.J."/>
            <person name="Charrier B."/>
            <person name="Cho G.Y."/>
            <person name="Coelho S.M."/>
            <person name="Collen J."/>
            <person name="Corre E."/>
            <person name="Da Silva C."/>
            <person name="Delage L."/>
            <person name="Delaroque N."/>
            <person name="Dittami S.M."/>
            <person name="Doulbeau S."/>
            <person name="Elias M."/>
            <person name="Farnham G."/>
            <person name="Gachon C.M."/>
            <person name="Gschloessl B."/>
            <person name="Heesch S."/>
            <person name="Jabbari K."/>
            <person name="Jubin C."/>
            <person name="Kawai H."/>
            <person name="Kimura K."/>
            <person name="Kloareg B."/>
            <person name="Kupper F.C."/>
            <person name="Lang D."/>
            <person name="Le Bail A."/>
            <person name="Leblanc C."/>
            <person name="Lerouge P."/>
            <person name="Lohr M."/>
            <person name="Lopez P.J."/>
            <person name="Martens C."/>
            <person name="Maumus F."/>
            <person name="Michel G."/>
            <person name="Miranda-Saavedra D."/>
            <person name="Morales J."/>
            <person name="Moreau H."/>
            <person name="Motomura T."/>
            <person name="Nagasato C."/>
            <person name="Napoli C.A."/>
            <person name="Nelson D.R."/>
            <person name="Nyvall-Collen P."/>
            <person name="Peters A.F."/>
            <person name="Pommier C."/>
            <person name="Potin P."/>
            <person name="Poulain J."/>
            <person name="Quesneville H."/>
            <person name="Read B."/>
            <person name="Rensing S.A."/>
            <person name="Ritter A."/>
            <person name="Rousvoal S."/>
            <person name="Samanta M."/>
            <person name="Samson G."/>
            <person name="Schroeder D.C."/>
            <person name="Segurens B."/>
            <person name="Strittmatter M."/>
            <person name="Tonon T."/>
            <person name="Tregear J.W."/>
            <person name="Valentin K."/>
            <person name="von Dassow P."/>
            <person name="Yamagishi T."/>
            <person name="Van de Peer Y."/>
            <person name="Wincker P."/>
        </authorList>
    </citation>
    <scope>NUCLEOTIDE SEQUENCE [LARGE SCALE GENOMIC DNA]</scope>
    <source>
        <strain evidence="4">Ec32 / CCAP1310/4</strain>
    </source>
</reference>
<dbReference type="PROSITE" id="PS50053">
    <property type="entry name" value="UBIQUITIN_2"/>
    <property type="match status" value="1"/>
</dbReference>
<dbReference type="EMBL" id="FN647682">
    <property type="protein sequence ID" value="CBN76745.1"/>
    <property type="molecule type" value="Genomic_DNA"/>
</dbReference>
<dbReference type="AlphaFoldDB" id="D8LBN6"/>
<keyword evidence="4" id="KW-1185">Reference proteome</keyword>
<dbReference type="EMBL" id="FN649726">
    <property type="protein sequence ID" value="CBN76745.1"/>
    <property type="molecule type" value="Genomic_DNA"/>
</dbReference>
<evidence type="ECO:0000256" key="1">
    <source>
        <dbReference type="SAM" id="MobiDB-lite"/>
    </source>
</evidence>
<name>D8LBN6_ECTSI</name>
<dbReference type="Proteomes" id="UP000002630">
    <property type="component" value="Linkage Group LG01"/>
</dbReference>
<organism evidence="3 4">
    <name type="scientific">Ectocarpus siliculosus</name>
    <name type="common">Brown alga</name>
    <name type="synonym">Conferva siliculosa</name>
    <dbReference type="NCBI Taxonomy" id="2880"/>
    <lineage>
        <taxon>Eukaryota</taxon>
        <taxon>Sar</taxon>
        <taxon>Stramenopiles</taxon>
        <taxon>Ochrophyta</taxon>
        <taxon>PX clade</taxon>
        <taxon>Phaeophyceae</taxon>
        <taxon>Ectocarpales</taxon>
        <taxon>Ectocarpaceae</taxon>
        <taxon>Ectocarpus</taxon>
    </lineage>
</organism>
<dbReference type="InterPro" id="IPR029071">
    <property type="entry name" value="Ubiquitin-like_domsf"/>
</dbReference>
<feature type="region of interest" description="Disordered" evidence="1">
    <location>
        <begin position="163"/>
        <end position="221"/>
    </location>
</feature>
<dbReference type="InParanoid" id="D8LBN6"/>
<dbReference type="STRING" id="2880.D8LBN6"/>
<dbReference type="SUPFAM" id="SSF54236">
    <property type="entry name" value="Ubiquitin-like"/>
    <property type="match status" value="1"/>
</dbReference>